<dbReference type="PANTHER" id="PTHR46206">
    <property type="entry name" value="CYTOCHROME P450"/>
    <property type="match status" value="1"/>
</dbReference>
<dbReference type="Gene3D" id="1.10.630.10">
    <property type="entry name" value="Cytochrome P450"/>
    <property type="match status" value="1"/>
</dbReference>
<dbReference type="GO" id="GO:0020037">
    <property type="term" value="F:heme binding"/>
    <property type="evidence" value="ECO:0007669"/>
    <property type="project" value="InterPro"/>
</dbReference>
<evidence type="ECO:0000256" key="4">
    <source>
        <dbReference type="ARBA" id="ARBA00022723"/>
    </source>
</evidence>
<dbReference type="Proteomes" id="UP001232148">
    <property type="component" value="Unassembled WGS sequence"/>
</dbReference>
<protein>
    <submittedName>
        <fullName evidence="10">Cytochrome P450</fullName>
    </submittedName>
</protein>
<dbReference type="PANTHER" id="PTHR46206:SF2">
    <property type="entry name" value="CYTOCHROME P450 MONOOXYGENASE AUSG-RELATED"/>
    <property type="match status" value="1"/>
</dbReference>
<comment type="cofactor">
    <cofactor evidence="1 8">
        <name>heme</name>
        <dbReference type="ChEBI" id="CHEBI:30413"/>
    </cofactor>
</comment>
<dbReference type="GO" id="GO:0005506">
    <property type="term" value="F:iron ion binding"/>
    <property type="evidence" value="ECO:0007669"/>
    <property type="project" value="InterPro"/>
</dbReference>
<keyword evidence="11" id="KW-1185">Reference proteome</keyword>
<dbReference type="AlphaFoldDB" id="A0AAD9HB93"/>
<dbReference type="InterPro" id="IPR036396">
    <property type="entry name" value="Cyt_P450_sf"/>
</dbReference>
<evidence type="ECO:0000256" key="7">
    <source>
        <dbReference type="ARBA" id="ARBA00023033"/>
    </source>
</evidence>
<gene>
    <name evidence="10" type="ORF">LX32DRAFT_598162</name>
</gene>
<keyword evidence="3 8" id="KW-0349">Heme</keyword>
<evidence type="ECO:0000256" key="5">
    <source>
        <dbReference type="ARBA" id="ARBA00023002"/>
    </source>
</evidence>
<evidence type="ECO:0000256" key="8">
    <source>
        <dbReference type="PIRSR" id="PIRSR602403-1"/>
    </source>
</evidence>
<dbReference type="GO" id="GO:0004497">
    <property type="term" value="F:monooxygenase activity"/>
    <property type="evidence" value="ECO:0007669"/>
    <property type="project" value="UniProtKB-KW"/>
</dbReference>
<reference evidence="10" key="1">
    <citation type="submission" date="2021-06" db="EMBL/GenBank/DDBJ databases">
        <title>Comparative genomics, transcriptomics and evolutionary studies reveal genomic signatures of adaptation to plant cell wall in hemibiotrophic fungi.</title>
        <authorList>
            <consortium name="DOE Joint Genome Institute"/>
            <person name="Baroncelli R."/>
            <person name="Diaz J.F."/>
            <person name="Benocci T."/>
            <person name="Peng M."/>
            <person name="Battaglia E."/>
            <person name="Haridas S."/>
            <person name="Andreopoulos W."/>
            <person name="Labutti K."/>
            <person name="Pangilinan J."/>
            <person name="Floch G.L."/>
            <person name="Makela M.R."/>
            <person name="Henrissat B."/>
            <person name="Grigoriev I.V."/>
            <person name="Crouch J.A."/>
            <person name="De Vries R.P."/>
            <person name="Sukno S.A."/>
            <person name="Thon M.R."/>
        </authorList>
    </citation>
    <scope>NUCLEOTIDE SEQUENCE</scope>
    <source>
        <strain evidence="10">MAFF235873</strain>
    </source>
</reference>
<evidence type="ECO:0000256" key="1">
    <source>
        <dbReference type="ARBA" id="ARBA00001971"/>
    </source>
</evidence>
<evidence type="ECO:0000256" key="3">
    <source>
        <dbReference type="ARBA" id="ARBA00022617"/>
    </source>
</evidence>
<organism evidence="10 11">
    <name type="scientific">Colletotrichum zoysiae</name>
    <dbReference type="NCBI Taxonomy" id="1216348"/>
    <lineage>
        <taxon>Eukaryota</taxon>
        <taxon>Fungi</taxon>
        <taxon>Dikarya</taxon>
        <taxon>Ascomycota</taxon>
        <taxon>Pezizomycotina</taxon>
        <taxon>Sordariomycetes</taxon>
        <taxon>Hypocreomycetidae</taxon>
        <taxon>Glomerellales</taxon>
        <taxon>Glomerellaceae</taxon>
        <taxon>Colletotrichum</taxon>
        <taxon>Colletotrichum graminicola species complex</taxon>
    </lineage>
</organism>
<comment type="caution">
    <text evidence="10">The sequence shown here is derived from an EMBL/GenBank/DDBJ whole genome shotgun (WGS) entry which is preliminary data.</text>
</comment>
<dbReference type="PROSITE" id="PS00086">
    <property type="entry name" value="CYTOCHROME_P450"/>
    <property type="match status" value="1"/>
</dbReference>
<dbReference type="InterPro" id="IPR017972">
    <property type="entry name" value="Cyt_P450_CS"/>
</dbReference>
<evidence type="ECO:0000313" key="10">
    <source>
        <dbReference type="EMBL" id="KAK2024754.1"/>
    </source>
</evidence>
<dbReference type="InterPro" id="IPR002403">
    <property type="entry name" value="Cyt_P450_E_grp-IV"/>
</dbReference>
<sequence length="518" mass="58514">MPSHSFLDLGSGTYTIPSPAEKPIPYLVTAFLFAVLVYAVGDRGPKLPEINPLGPFEFTNRRRNGEFVLKSKDIMLKGKAAFGDNPFRMQTEWGGVVVLPPAFIQELRSDARLNFAEPAVDDAHGYIPGFDPFNGNPAISTIIMKYLTKALAKLTKPISEEATLALRHVLTDSTDWHQITPHKDIIRIVSRLSSRVFMGEELCRDEQWVRVSGSYSAAAFGVGWLVSQWPRWARPVVHWFLPSCWYVRRLLAECRSTLKPHLERRNARKAAALARGETAPVFDDAIEWLEKESTTKYDPVSDQITLSLVAIHTTSELLLQTMLDLASHPELFQPLREELVRVLGAEGLKITAFHHLKLMDSVVKESQRMKPALLSTWRRLVKADIELSTGFVLRKGQKIIAANTHMWDSQYYERPLEYDGYRFLKMRGTDEEKLAHLVSTSAKHPGFGHGHHACPGRFFAANELKVALAHLLLKYDWKLPAGCSPQPVSYGMVLIPDPSAVLLIRRRKEEIDLDSLEF</sequence>
<name>A0AAD9HB93_9PEZI</name>
<keyword evidence="5 9" id="KW-0560">Oxidoreductase</keyword>
<dbReference type="Pfam" id="PF00067">
    <property type="entry name" value="p450"/>
    <property type="match status" value="1"/>
</dbReference>
<evidence type="ECO:0000256" key="9">
    <source>
        <dbReference type="RuleBase" id="RU000461"/>
    </source>
</evidence>
<proteinExistence type="inferred from homology"/>
<dbReference type="InterPro" id="IPR001128">
    <property type="entry name" value="Cyt_P450"/>
</dbReference>
<accession>A0AAD9HB93</accession>
<feature type="binding site" description="axial binding residue" evidence="8">
    <location>
        <position position="454"/>
    </location>
    <ligand>
        <name>heme</name>
        <dbReference type="ChEBI" id="CHEBI:30413"/>
    </ligand>
    <ligandPart>
        <name>Fe</name>
        <dbReference type="ChEBI" id="CHEBI:18248"/>
    </ligandPart>
</feature>
<keyword evidence="7 9" id="KW-0503">Monooxygenase</keyword>
<dbReference type="PRINTS" id="PR00465">
    <property type="entry name" value="EP450IV"/>
</dbReference>
<evidence type="ECO:0000313" key="11">
    <source>
        <dbReference type="Proteomes" id="UP001232148"/>
    </source>
</evidence>
<dbReference type="EMBL" id="MU842955">
    <property type="protein sequence ID" value="KAK2024754.1"/>
    <property type="molecule type" value="Genomic_DNA"/>
</dbReference>
<evidence type="ECO:0000256" key="6">
    <source>
        <dbReference type="ARBA" id="ARBA00023004"/>
    </source>
</evidence>
<dbReference type="GO" id="GO:0016705">
    <property type="term" value="F:oxidoreductase activity, acting on paired donors, with incorporation or reduction of molecular oxygen"/>
    <property type="evidence" value="ECO:0007669"/>
    <property type="project" value="InterPro"/>
</dbReference>
<dbReference type="CDD" id="cd11041">
    <property type="entry name" value="CYP503A1-like"/>
    <property type="match status" value="1"/>
</dbReference>
<evidence type="ECO:0000256" key="2">
    <source>
        <dbReference type="ARBA" id="ARBA00010617"/>
    </source>
</evidence>
<keyword evidence="4 8" id="KW-0479">Metal-binding</keyword>
<comment type="similarity">
    <text evidence="2 9">Belongs to the cytochrome P450 family.</text>
</comment>
<dbReference type="SUPFAM" id="SSF48264">
    <property type="entry name" value="Cytochrome P450"/>
    <property type="match status" value="1"/>
</dbReference>
<keyword evidence="6 8" id="KW-0408">Iron</keyword>